<comment type="caution">
    <text evidence="2">The sequence shown here is derived from an EMBL/GenBank/DDBJ whole genome shotgun (WGS) entry which is preliminary data.</text>
</comment>
<dbReference type="SUPFAM" id="SSF53474">
    <property type="entry name" value="alpha/beta-Hydrolases"/>
    <property type="match status" value="1"/>
</dbReference>
<evidence type="ECO:0000259" key="1">
    <source>
        <dbReference type="Pfam" id="PF12697"/>
    </source>
</evidence>
<gene>
    <name evidence="2" type="ORF">N658DRAFT_495947</name>
</gene>
<protein>
    <submittedName>
        <fullName evidence="2">Alpha/beta-hydrolase</fullName>
    </submittedName>
</protein>
<dbReference type="PANTHER" id="PTHR43194:SF2">
    <property type="entry name" value="PEROXISOMAL MEMBRANE PROTEIN LPX1"/>
    <property type="match status" value="1"/>
</dbReference>
<proteinExistence type="predicted"/>
<sequence>MFKYFTFRWIRFRRPTGPPSPLPSGIERTFIDTPGGKIEVLHATPPPPQQQQRPDASPLFFVHGGMGGAWVWTEYLQFFAARGIPCYAVSMRGHGDSYYPSFWRMVYRTTLRALADDVLAAHRWVVEREGGREVVLVGHSSGGGLSQFLLDKEEIKPRGLVLTGAVPGFGSNRVYASWNKMDPWFGVRMIFHLWHPNSPLSHPALTRRAFFSEEQTDAYVEAFHEKTSRYESFLWPLAMMKPFVNPQNIVSQIAGWVRGERIMVLAGERDRLMTQPIMQDLAEMYRTKYSAMVQEKQLQAEDAAVVPLSGVSGPDSAGHGVRYCVVPNAGHHMQNDATWEKGAEKLLAFYEQL</sequence>
<dbReference type="Proteomes" id="UP001305647">
    <property type="component" value="Unassembled WGS sequence"/>
</dbReference>
<accession>A0AAN6Q6Q0</accession>
<evidence type="ECO:0000313" key="3">
    <source>
        <dbReference type="Proteomes" id="UP001305647"/>
    </source>
</evidence>
<dbReference type="Pfam" id="PF12697">
    <property type="entry name" value="Abhydrolase_6"/>
    <property type="match status" value="1"/>
</dbReference>
<dbReference type="PANTHER" id="PTHR43194">
    <property type="entry name" value="HYDROLASE ALPHA/BETA FOLD FAMILY"/>
    <property type="match status" value="1"/>
</dbReference>
<keyword evidence="3" id="KW-1185">Reference proteome</keyword>
<reference evidence="2" key="2">
    <citation type="submission" date="2023-05" db="EMBL/GenBank/DDBJ databases">
        <authorList>
            <consortium name="Lawrence Berkeley National Laboratory"/>
            <person name="Steindorff A."/>
            <person name="Hensen N."/>
            <person name="Bonometti L."/>
            <person name="Westerberg I."/>
            <person name="Brannstrom I.O."/>
            <person name="Guillou S."/>
            <person name="Cros-Aarteil S."/>
            <person name="Calhoun S."/>
            <person name="Haridas S."/>
            <person name="Kuo A."/>
            <person name="Mondo S."/>
            <person name="Pangilinan J."/>
            <person name="Riley R."/>
            <person name="Labutti K."/>
            <person name="Andreopoulos B."/>
            <person name="Lipzen A."/>
            <person name="Chen C."/>
            <person name="Yanf M."/>
            <person name="Daum C."/>
            <person name="Ng V."/>
            <person name="Clum A."/>
            <person name="Ohm R."/>
            <person name="Martin F."/>
            <person name="Silar P."/>
            <person name="Natvig D."/>
            <person name="Lalanne C."/>
            <person name="Gautier V."/>
            <person name="Ament-Velasquez S.L."/>
            <person name="Kruys A."/>
            <person name="Hutchinson M.I."/>
            <person name="Powell A.J."/>
            <person name="Barry K."/>
            <person name="Miller A.N."/>
            <person name="Grigoriev I.V."/>
            <person name="Debuchy R."/>
            <person name="Gladieux P."/>
            <person name="Thoren M.H."/>
            <person name="Johannesson H."/>
        </authorList>
    </citation>
    <scope>NUCLEOTIDE SEQUENCE</scope>
    <source>
        <strain evidence="2">CBS 757.83</strain>
    </source>
</reference>
<dbReference type="InterPro" id="IPR050228">
    <property type="entry name" value="Carboxylesterase_BioH"/>
</dbReference>
<reference evidence="2" key="1">
    <citation type="journal article" date="2023" name="Mol. Phylogenet. Evol.">
        <title>Genome-scale phylogeny and comparative genomics of the fungal order Sordariales.</title>
        <authorList>
            <person name="Hensen N."/>
            <person name="Bonometti L."/>
            <person name="Westerberg I."/>
            <person name="Brannstrom I.O."/>
            <person name="Guillou S."/>
            <person name="Cros-Aarteil S."/>
            <person name="Calhoun S."/>
            <person name="Haridas S."/>
            <person name="Kuo A."/>
            <person name="Mondo S."/>
            <person name="Pangilinan J."/>
            <person name="Riley R."/>
            <person name="LaButti K."/>
            <person name="Andreopoulos B."/>
            <person name="Lipzen A."/>
            <person name="Chen C."/>
            <person name="Yan M."/>
            <person name="Daum C."/>
            <person name="Ng V."/>
            <person name="Clum A."/>
            <person name="Steindorff A."/>
            <person name="Ohm R.A."/>
            <person name="Martin F."/>
            <person name="Silar P."/>
            <person name="Natvig D.O."/>
            <person name="Lalanne C."/>
            <person name="Gautier V."/>
            <person name="Ament-Velasquez S.L."/>
            <person name="Kruys A."/>
            <person name="Hutchinson M.I."/>
            <person name="Powell A.J."/>
            <person name="Barry K."/>
            <person name="Miller A.N."/>
            <person name="Grigoriev I.V."/>
            <person name="Debuchy R."/>
            <person name="Gladieux P."/>
            <person name="Hiltunen Thoren M."/>
            <person name="Johannesson H."/>
        </authorList>
    </citation>
    <scope>NUCLEOTIDE SEQUENCE</scope>
    <source>
        <strain evidence="2">CBS 757.83</strain>
    </source>
</reference>
<dbReference type="InterPro" id="IPR029058">
    <property type="entry name" value="AB_hydrolase_fold"/>
</dbReference>
<dbReference type="Gene3D" id="3.40.50.1820">
    <property type="entry name" value="alpha/beta hydrolase"/>
    <property type="match status" value="1"/>
</dbReference>
<feature type="domain" description="AB hydrolase-1" evidence="1">
    <location>
        <begin position="59"/>
        <end position="334"/>
    </location>
</feature>
<organism evidence="2 3">
    <name type="scientific">Parathielavia hyrcaniae</name>
    <dbReference type="NCBI Taxonomy" id="113614"/>
    <lineage>
        <taxon>Eukaryota</taxon>
        <taxon>Fungi</taxon>
        <taxon>Dikarya</taxon>
        <taxon>Ascomycota</taxon>
        <taxon>Pezizomycotina</taxon>
        <taxon>Sordariomycetes</taxon>
        <taxon>Sordariomycetidae</taxon>
        <taxon>Sordariales</taxon>
        <taxon>Chaetomiaceae</taxon>
        <taxon>Parathielavia</taxon>
    </lineage>
</organism>
<name>A0AAN6Q6Q0_9PEZI</name>
<dbReference type="AlphaFoldDB" id="A0AAN6Q6Q0"/>
<evidence type="ECO:0000313" key="2">
    <source>
        <dbReference type="EMBL" id="KAK4102016.1"/>
    </source>
</evidence>
<dbReference type="EMBL" id="MU863633">
    <property type="protein sequence ID" value="KAK4102016.1"/>
    <property type="molecule type" value="Genomic_DNA"/>
</dbReference>
<dbReference type="InterPro" id="IPR000073">
    <property type="entry name" value="AB_hydrolase_1"/>
</dbReference>